<reference evidence="1" key="1">
    <citation type="journal article" date="2014" name="Int. J. Syst. Evol. Microbiol.">
        <title>Complete genome sequence of Corynebacterium casei LMG S-19264T (=DSM 44701T), isolated from a smear-ripened cheese.</title>
        <authorList>
            <consortium name="US DOE Joint Genome Institute (JGI-PGF)"/>
            <person name="Walter F."/>
            <person name="Albersmeier A."/>
            <person name="Kalinowski J."/>
            <person name="Ruckert C."/>
        </authorList>
    </citation>
    <scope>NUCLEOTIDE SEQUENCE</scope>
    <source>
        <strain evidence="1">VKM B-2555</strain>
    </source>
</reference>
<sequence>MSYTRVALPAQAAPFAAPRSGRALSLKTKSALLTRHVRRTKTLSHMRFLSGEMVSGAAVPSIPEVQGKFCH</sequence>
<evidence type="ECO:0000313" key="1">
    <source>
        <dbReference type="EMBL" id="GLK77352.1"/>
    </source>
</evidence>
<dbReference type="EMBL" id="BSFK01000016">
    <property type="protein sequence ID" value="GLK77352.1"/>
    <property type="molecule type" value="Genomic_DNA"/>
</dbReference>
<organism evidence="1 2">
    <name type="scientific">Methylopila jiangsuensis</name>
    <dbReference type="NCBI Taxonomy" id="586230"/>
    <lineage>
        <taxon>Bacteria</taxon>
        <taxon>Pseudomonadati</taxon>
        <taxon>Pseudomonadota</taxon>
        <taxon>Alphaproteobacteria</taxon>
        <taxon>Hyphomicrobiales</taxon>
        <taxon>Methylopilaceae</taxon>
        <taxon>Methylopila</taxon>
    </lineage>
</organism>
<keyword evidence="2" id="KW-1185">Reference proteome</keyword>
<accession>A0A9W6N4M6</accession>
<comment type="caution">
    <text evidence="1">The sequence shown here is derived from an EMBL/GenBank/DDBJ whole genome shotgun (WGS) entry which is preliminary data.</text>
</comment>
<protein>
    <submittedName>
        <fullName evidence="1">Uncharacterized protein</fullName>
    </submittedName>
</protein>
<name>A0A9W6N4M6_9HYPH</name>
<proteinExistence type="predicted"/>
<dbReference type="AlphaFoldDB" id="A0A9W6N4M6"/>
<gene>
    <name evidence="1" type="ORF">GCM10008171_26060</name>
</gene>
<evidence type="ECO:0000313" key="2">
    <source>
        <dbReference type="Proteomes" id="UP001143364"/>
    </source>
</evidence>
<reference evidence="1" key="2">
    <citation type="submission" date="2023-01" db="EMBL/GenBank/DDBJ databases">
        <authorList>
            <person name="Sun Q."/>
            <person name="Evtushenko L."/>
        </authorList>
    </citation>
    <scope>NUCLEOTIDE SEQUENCE</scope>
    <source>
        <strain evidence="1">VKM B-2555</strain>
    </source>
</reference>
<dbReference type="Proteomes" id="UP001143364">
    <property type="component" value="Unassembled WGS sequence"/>
</dbReference>